<dbReference type="Proteomes" id="UP000070096">
    <property type="component" value="Unassembled WGS sequence"/>
</dbReference>
<sequence length="251" mass="28634">MGQEAVDKSKILYSILHNDSQIKFEVTDDILFLGNFIGSHPQILRGIYKKYRKLELEYHHKPKIGAPIDVFFDYGEDGGERTVTFKRQQLTVKLSEDNFLIFLAKIDAVYSEILPIGTVVELDEEMMPPVIKEQIKNSGIAELVVLTGRKAPLQKPFNRYVVDYYAYLWPIGQLPVSAPITVSNMMISKVVHMGWQHPLDETFSMDVLRATQLAKEQNSTAFMPMDEGLEYFKARAADSQILDVLGREEES</sequence>
<evidence type="ECO:0000313" key="2">
    <source>
        <dbReference type="Proteomes" id="UP000070096"/>
    </source>
</evidence>
<dbReference type="InterPro" id="IPR025233">
    <property type="entry name" value="DUF4176"/>
</dbReference>
<evidence type="ECO:0000313" key="1">
    <source>
        <dbReference type="EMBL" id="KXT70282.1"/>
    </source>
</evidence>
<name>A0A139N2X1_STRGN</name>
<accession>A0A139N2X1</accession>
<protein>
    <recommendedName>
        <fullName evidence="3">DUF4176 domain-containing protein</fullName>
    </recommendedName>
</protein>
<dbReference type="Pfam" id="PF13780">
    <property type="entry name" value="DUF4176"/>
    <property type="match status" value="1"/>
</dbReference>
<organism evidence="1 2">
    <name type="scientific">Streptococcus gordonii</name>
    <dbReference type="NCBI Taxonomy" id="1302"/>
    <lineage>
        <taxon>Bacteria</taxon>
        <taxon>Bacillati</taxon>
        <taxon>Bacillota</taxon>
        <taxon>Bacilli</taxon>
        <taxon>Lactobacillales</taxon>
        <taxon>Streptococcaceae</taxon>
        <taxon>Streptococcus</taxon>
    </lineage>
</organism>
<gene>
    <name evidence="1" type="ORF">SGODD07_01578</name>
</gene>
<dbReference type="PATRIC" id="fig|1302.21.peg.1755"/>
<proteinExistence type="predicted"/>
<dbReference type="AlphaFoldDB" id="A0A139N2X1"/>
<reference evidence="1 2" key="1">
    <citation type="submission" date="2016-01" db="EMBL/GenBank/DDBJ databases">
        <title>Highly variable Streptococcus oralis are common among viridans streptococci isolated from primates.</title>
        <authorList>
            <person name="Denapaite D."/>
            <person name="Rieger M."/>
            <person name="Koendgen S."/>
            <person name="Brueckner R."/>
            <person name="Ochigava I."/>
            <person name="Kappeler P."/>
            <person name="Maetz-Rensing K."/>
            <person name="Leendertz F."/>
            <person name="Hakenbeck R."/>
        </authorList>
    </citation>
    <scope>NUCLEOTIDE SEQUENCE [LARGE SCALE GENOMIC DNA]</scope>
    <source>
        <strain evidence="1 2">DD07</strain>
    </source>
</reference>
<evidence type="ECO:0008006" key="3">
    <source>
        <dbReference type="Google" id="ProtNLM"/>
    </source>
</evidence>
<dbReference type="EMBL" id="LQRC01000218">
    <property type="protein sequence ID" value="KXT70282.1"/>
    <property type="molecule type" value="Genomic_DNA"/>
</dbReference>
<comment type="caution">
    <text evidence="1">The sequence shown here is derived from an EMBL/GenBank/DDBJ whole genome shotgun (WGS) entry which is preliminary data.</text>
</comment>